<feature type="chain" id="PRO_5045285742" evidence="1">
    <location>
        <begin position="22"/>
        <end position="151"/>
    </location>
</feature>
<accession>A0ABS7F7M8</accession>
<feature type="signal peptide" evidence="1">
    <location>
        <begin position="1"/>
        <end position="21"/>
    </location>
</feature>
<reference evidence="2 3" key="1">
    <citation type="submission" date="2021-05" db="EMBL/GenBank/DDBJ databases">
        <title>Draft Whole Genome Sequencing Of Biosensor Chromobacterium violaceum Strain CV026 Reveals A Regulatory RNA In Chromobacterium violaceum Phenotype Regulatory Network.</title>
        <authorList>
            <person name="Hong K.W."/>
            <person name="Chan K.G."/>
            <person name="Chang C.-Y."/>
        </authorList>
    </citation>
    <scope>NUCLEOTIDE SEQUENCE [LARGE SCALE GENOMIC DNA]</scope>
    <source>
        <strain evidence="2 3">ATCC 31532</strain>
    </source>
</reference>
<keyword evidence="1" id="KW-0732">Signal</keyword>
<organism evidence="2 3">
    <name type="scientific">Chromobacterium subtsugae</name>
    <dbReference type="NCBI Taxonomy" id="251747"/>
    <lineage>
        <taxon>Bacteria</taxon>
        <taxon>Pseudomonadati</taxon>
        <taxon>Pseudomonadota</taxon>
        <taxon>Betaproteobacteria</taxon>
        <taxon>Neisseriales</taxon>
        <taxon>Chromobacteriaceae</taxon>
        <taxon>Chromobacterium</taxon>
    </lineage>
</organism>
<proteinExistence type="predicted"/>
<dbReference type="GeneID" id="89683661"/>
<dbReference type="Proteomes" id="UP000711178">
    <property type="component" value="Unassembled WGS sequence"/>
</dbReference>
<evidence type="ECO:0000313" key="2">
    <source>
        <dbReference type="EMBL" id="MBW8286103.1"/>
    </source>
</evidence>
<comment type="caution">
    <text evidence="2">The sequence shown here is derived from an EMBL/GenBank/DDBJ whole genome shotgun (WGS) entry which is preliminary data.</text>
</comment>
<evidence type="ECO:0000313" key="3">
    <source>
        <dbReference type="Proteomes" id="UP000711178"/>
    </source>
</evidence>
<dbReference type="RefSeq" id="WP_146008402.1">
    <property type="nucleotide sequence ID" value="NZ_CP142381.1"/>
</dbReference>
<sequence length="151" mass="16065">MRRAWFAGPLLAGWLVQAAAAAALPPALLLSVERDGEVVRQLPLCLAADGGFGADQQRDGAALEVSGRLQALRNHPHPLLSFRLSWRDEAGAQQLDSQLALEGGRQLLGGLPLLVYPYGHAPGVEPQRSSLTFYLEPQAACPPAAPAKTKE</sequence>
<name>A0ABS7F7M8_9NEIS</name>
<evidence type="ECO:0000256" key="1">
    <source>
        <dbReference type="SAM" id="SignalP"/>
    </source>
</evidence>
<protein>
    <submittedName>
        <fullName evidence="2">Uncharacterized protein</fullName>
    </submittedName>
</protein>
<keyword evidence="3" id="KW-1185">Reference proteome</keyword>
<gene>
    <name evidence="2" type="ORF">KIF53_00455</name>
</gene>
<dbReference type="EMBL" id="JAHDTB010000001">
    <property type="protein sequence ID" value="MBW8286103.1"/>
    <property type="molecule type" value="Genomic_DNA"/>
</dbReference>